<dbReference type="Proteomes" id="UP000578449">
    <property type="component" value="Unassembled WGS sequence"/>
</dbReference>
<keyword evidence="1 3" id="KW-0378">Hydrolase</keyword>
<organism evidence="6 7">
    <name type="scientific">Thermocatellispora tengchongensis</name>
    <dbReference type="NCBI Taxonomy" id="1073253"/>
    <lineage>
        <taxon>Bacteria</taxon>
        <taxon>Bacillati</taxon>
        <taxon>Actinomycetota</taxon>
        <taxon>Actinomycetes</taxon>
        <taxon>Streptosporangiales</taxon>
        <taxon>Streptosporangiaceae</taxon>
        <taxon>Thermocatellispora</taxon>
    </lineage>
</organism>
<dbReference type="Gene3D" id="3.20.20.80">
    <property type="entry name" value="Glycosidases"/>
    <property type="match status" value="1"/>
</dbReference>
<keyword evidence="7" id="KW-1185">Reference proteome</keyword>
<dbReference type="PROSITE" id="PS51764">
    <property type="entry name" value="GH26"/>
    <property type="match status" value="1"/>
</dbReference>
<evidence type="ECO:0000256" key="1">
    <source>
        <dbReference type="ARBA" id="ARBA00022801"/>
    </source>
</evidence>
<dbReference type="EMBL" id="JACHGN010000007">
    <property type="protein sequence ID" value="MBB5134122.1"/>
    <property type="molecule type" value="Genomic_DNA"/>
</dbReference>
<feature type="active site" description="Proton donor" evidence="3">
    <location>
        <position position="204"/>
    </location>
</feature>
<evidence type="ECO:0000313" key="6">
    <source>
        <dbReference type="EMBL" id="MBB5134122.1"/>
    </source>
</evidence>
<keyword evidence="2 3" id="KW-0326">Glycosidase</keyword>
<dbReference type="SUPFAM" id="SSF51445">
    <property type="entry name" value="(Trans)glycosidases"/>
    <property type="match status" value="1"/>
</dbReference>
<dbReference type="InterPro" id="IPR022790">
    <property type="entry name" value="GH26_dom"/>
</dbReference>
<proteinExistence type="inferred from homology"/>
<evidence type="ECO:0000256" key="4">
    <source>
        <dbReference type="SAM" id="MobiDB-lite"/>
    </source>
</evidence>
<feature type="region of interest" description="Disordered" evidence="4">
    <location>
        <begin position="63"/>
        <end position="85"/>
    </location>
</feature>
<dbReference type="AlphaFoldDB" id="A0A840P430"/>
<dbReference type="InterPro" id="IPR017853">
    <property type="entry name" value="GH"/>
</dbReference>
<reference evidence="6 7" key="1">
    <citation type="submission" date="2020-08" db="EMBL/GenBank/DDBJ databases">
        <title>Genomic Encyclopedia of Type Strains, Phase IV (KMG-IV): sequencing the most valuable type-strain genomes for metagenomic binning, comparative biology and taxonomic classification.</title>
        <authorList>
            <person name="Goeker M."/>
        </authorList>
    </citation>
    <scope>NUCLEOTIDE SEQUENCE [LARGE SCALE GENOMIC DNA]</scope>
    <source>
        <strain evidence="6 7">DSM 45615</strain>
    </source>
</reference>
<comment type="caution">
    <text evidence="6">The sequence shown here is derived from an EMBL/GenBank/DDBJ whole genome shotgun (WGS) entry which is preliminary data.</text>
</comment>
<dbReference type="RefSeq" id="WP_246518315.1">
    <property type="nucleotide sequence ID" value="NZ_BAABIX010000031.1"/>
</dbReference>
<feature type="domain" description="GH26" evidence="5">
    <location>
        <begin position="74"/>
        <end position="390"/>
    </location>
</feature>
<evidence type="ECO:0000256" key="3">
    <source>
        <dbReference type="PROSITE-ProRule" id="PRU01100"/>
    </source>
</evidence>
<accession>A0A840P430</accession>
<dbReference type="GO" id="GO:0004553">
    <property type="term" value="F:hydrolase activity, hydrolyzing O-glycosyl compounds"/>
    <property type="evidence" value="ECO:0007669"/>
    <property type="project" value="InterPro"/>
</dbReference>
<protein>
    <recommendedName>
        <fullName evidence="5">GH26 domain-containing protein</fullName>
    </recommendedName>
</protein>
<evidence type="ECO:0000259" key="5">
    <source>
        <dbReference type="PROSITE" id="PS51764"/>
    </source>
</evidence>
<evidence type="ECO:0000313" key="7">
    <source>
        <dbReference type="Proteomes" id="UP000578449"/>
    </source>
</evidence>
<feature type="active site" description="Nucleophile" evidence="3">
    <location>
        <position position="319"/>
    </location>
</feature>
<name>A0A840P430_9ACTN</name>
<sequence>MTLPVILALSACAEMASAPAPGVAVSDGAAGMPSDGTYGPAYGDGARPGGSYGSGPPYGGAGGFDRFSGLRGSAPAPAPPPPPRRCEVSAKLIPSCGAWWGIAPEVFTGRPPARALRGAERRMGRTADILHVYHRAGELFPTPEERALVRDPRRPRMLLVNWKPSLEHTWAEIADGAIDRRIDKLARHLTATFPDRFFLTVHHEPENDVRAGRGSGMTAADYVAMYRRVAFRLRERGVKNAVMVMTYMGAPNWAAKPWFESLYPGDDIVDWVALDPYADARVRDFDGLINKTRPDFPNWPGFYRWMQRRFPGKPIMVAEWGVFERKRDPRRKERFYESVRRRIQHYPQVKALVYFDSPKAPRGDTRFDTTPGARRAFAELAADPYFRATKVETGTGR</sequence>
<evidence type="ECO:0000256" key="2">
    <source>
        <dbReference type="ARBA" id="ARBA00023295"/>
    </source>
</evidence>
<comment type="similarity">
    <text evidence="3">Belongs to the glycosyl hydrolase 26 family.</text>
</comment>
<gene>
    <name evidence="6" type="ORF">HNP84_003848</name>
</gene>